<dbReference type="Gene3D" id="3.40.50.11350">
    <property type="match status" value="1"/>
</dbReference>
<keyword evidence="2" id="KW-1185">Reference proteome</keyword>
<proteinExistence type="predicted"/>
<reference evidence="2" key="1">
    <citation type="submission" date="2017-01" db="EMBL/GenBank/DDBJ databases">
        <title>Comparative genomics of anhydrobiosis in the tardigrade Hypsibius dujardini.</title>
        <authorList>
            <person name="Yoshida Y."/>
            <person name="Koutsovoulos G."/>
            <person name="Laetsch D."/>
            <person name="Stevens L."/>
            <person name="Kumar S."/>
            <person name="Horikawa D."/>
            <person name="Ishino K."/>
            <person name="Komine S."/>
            <person name="Tomita M."/>
            <person name="Blaxter M."/>
            <person name="Arakawa K."/>
        </authorList>
    </citation>
    <scope>NUCLEOTIDE SEQUENCE [LARGE SCALE GENOMIC DNA]</scope>
    <source>
        <strain evidence="2">Z151</strain>
    </source>
</reference>
<dbReference type="OrthoDB" id="6064824at2759"/>
<comment type="caution">
    <text evidence="1">The sequence shown here is derived from an EMBL/GenBank/DDBJ whole genome shotgun (WGS) entry which is preliminary data.</text>
</comment>
<dbReference type="Proteomes" id="UP000192578">
    <property type="component" value="Unassembled WGS sequence"/>
</dbReference>
<organism evidence="1 2">
    <name type="scientific">Hypsibius exemplaris</name>
    <name type="common">Freshwater tardigrade</name>
    <dbReference type="NCBI Taxonomy" id="2072580"/>
    <lineage>
        <taxon>Eukaryota</taxon>
        <taxon>Metazoa</taxon>
        <taxon>Ecdysozoa</taxon>
        <taxon>Tardigrada</taxon>
        <taxon>Eutardigrada</taxon>
        <taxon>Parachela</taxon>
        <taxon>Hypsibioidea</taxon>
        <taxon>Hypsibiidae</taxon>
        <taxon>Hypsibius</taxon>
    </lineage>
</organism>
<protein>
    <submittedName>
        <fullName evidence="1">Uncharacterized protein</fullName>
    </submittedName>
</protein>
<evidence type="ECO:0000313" key="1">
    <source>
        <dbReference type="EMBL" id="OQV16353.1"/>
    </source>
</evidence>
<sequence>MADIPIRRFHNKLLAVCGNLRMPCPKRVFVMHDDQLAYQTLKTLTGSQFQLFELADLLNGTAFAEVREQLLGGARDGDAASKRRHSRELILSLTLMAMAEQVVCTFSSNLCRLVALLHGDLAVFHSLDSDWTTL</sequence>
<evidence type="ECO:0000313" key="2">
    <source>
        <dbReference type="Proteomes" id="UP000192578"/>
    </source>
</evidence>
<dbReference type="AlphaFoldDB" id="A0A1W0WMK0"/>
<accession>A0A1W0WMK0</accession>
<name>A0A1W0WMK0_HYPEX</name>
<gene>
    <name evidence="1" type="ORF">BV898_09498</name>
</gene>
<dbReference type="EMBL" id="MTYJ01000075">
    <property type="protein sequence ID" value="OQV16353.1"/>
    <property type="molecule type" value="Genomic_DNA"/>
</dbReference>